<dbReference type="EMBL" id="BPQG01000025">
    <property type="protein sequence ID" value="GJD43915.1"/>
    <property type="molecule type" value="Genomic_DNA"/>
</dbReference>
<accession>A0ABQ4QGE1</accession>
<evidence type="ECO:0000313" key="5">
    <source>
        <dbReference type="Proteomes" id="UP001055117"/>
    </source>
</evidence>
<name>A0ABQ4QGE1_9HYPH</name>
<organism evidence="4 5">
    <name type="scientific">Methylobacterium cerastii</name>
    <dbReference type="NCBI Taxonomy" id="932741"/>
    <lineage>
        <taxon>Bacteria</taxon>
        <taxon>Pseudomonadati</taxon>
        <taxon>Pseudomonadota</taxon>
        <taxon>Alphaproteobacteria</taxon>
        <taxon>Hyphomicrobiales</taxon>
        <taxon>Methylobacteriaceae</taxon>
        <taxon>Methylobacterium</taxon>
    </lineage>
</organism>
<dbReference type="RefSeq" id="WP_147763840.1">
    <property type="nucleotide sequence ID" value="NZ_BPQG01000025.1"/>
</dbReference>
<feature type="signal peptide" evidence="2">
    <location>
        <begin position="1"/>
        <end position="17"/>
    </location>
</feature>
<comment type="caution">
    <text evidence="4">The sequence shown here is derived from an EMBL/GenBank/DDBJ whole genome shotgun (WGS) entry which is preliminary data.</text>
</comment>
<keyword evidence="1 2" id="KW-0732">Signal</keyword>
<feature type="domain" description="DUF4174" evidence="3">
    <location>
        <begin position="26"/>
        <end position="131"/>
    </location>
</feature>
<proteinExistence type="predicted"/>
<keyword evidence="5" id="KW-1185">Reference proteome</keyword>
<evidence type="ECO:0000256" key="2">
    <source>
        <dbReference type="SAM" id="SignalP"/>
    </source>
</evidence>
<reference evidence="4 5" key="1">
    <citation type="journal article" date="2021" name="Front. Microbiol.">
        <title>Comprehensive Comparative Genomics and Phenotyping of Methylobacterium Species.</title>
        <authorList>
            <person name="Alessa O."/>
            <person name="Ogura Y."/>
            <person name="Fujitani Y."/>
            <person name="Takami H."/>
            <person name="Hayashi T."/>
            <person name="Sahin N."/>
            <person name="Tani A."/>
        </authorList>
    </citation>
    <scope>NUCLEOTIDE SEQUENCE [LARGE SCALE GENOMIC DNA]</scope>
    <source>
        <strain evidence="4 5">DSM 23679</strain>
    </source>
</reference>
<protein>
    <recommendedName>
        <fullName evidence="3">DUF4174 domain-containing protein</fullName>
    </recommendedName>
</protein>
<evidence type="ECO:0000259" key="3">
    <source>
        <dbReference type="Pfam" id="PF13778"/>
    </source>
</evidence>
<gene>
    <name evidence="4" type="ORF">AFCDBAGC_1776</name>
</gene>
<evidence type="ECO:0000313" key="4">
    <source>
        <dbReference type="EMBL" id="GJD43915.1"/>
    </source>
</evidence>
<evidence type="ECO:0000256" key="1">
    <source>
        <dbReference type="ARBA" id="ARBA00022729"/>
    </source>
</evidence>
<dbReference type="Pfam" id="PF13778">
    <property type="entry name" value="DUF4174"/>
    <property type="match status" value="1"/>
</dbReference>
<sequence>MRVGSGVALAIAFAAFAGPGAAAQDPLARYRQVSRVLVLSAPDAGDRRLVAQRATIAAARAGLSERDLVVVEAVGGGGDAEAIRRRLGLPADAFRAVLVGKDGGVKITEPEPIAPQRLFSTIDAMPMRRDEMRRQR</sequence>
<dbReference type="Proteomes" id="UP001055117">
    <property type="component" value="Unassembled WGS sequence"/>
</dbReference>
<dbReference type="InterPro" id="IPR025232">
    <property type="entry name" value="DUF4174"/>
</dbReference>
<feature type="chain" id="PRO_5046220349" description="DUF4174 domain-containing protein" evidence="2">
    <location>
        <begin position="18"/>
        <end position="136"/>
    </location>
</feature>